<protein>
    <recommendedName>
        <fullName evidence="1">protein S-acyltransferase</fullName>
        <ecNumber evidence="1">2.3.1.225</ecNumber>
    </recommendedName>
</protein>
<keyword evidence="2" id="KW-0677">Repeat</keyword>
<gene>
    <name evidence="8" type="ORF">B0T25DRAFT_280486</name>
</gene>
<sequence length="1074" mass="115729">MPHPIEAAASKFVFSNHGSGTQSAHTGSGSQNNNSADGAQYNANAIYIIEKYHAAASSGDPPSDIEELRLKERRVCLQSLSFLNIDARRQDIASAHPTTCDWFFQTSEFQQWHNRTDFTTHNGVLWVKGNPGTGKSTLMKHTLEHCRRVLKHHTIAAYFFNARGDAFEKTPLGMLRSLVFQLVNKEPSAYDRFVLIFRKKYEMHQGGWGWRESELREFLLSEIQQYLLKPLILLIDALDECSKPHVRDIVEFLEELSVKASSAKTTLNICLSSRHYPHISMKRYQELVVEKMEEHNDDITTYVCDKLTKQDKEIERDLLAKASGVFMWVVLVVTMLNTAYDEGKIEAMQQKLREVPDDLDKLFGTLLGQDNSDKRETILMLQWVLFARRLLKPEELYYAMLAGTDADNLGTWDPSKITRDDIRRRITNSSRGLIEVRKGNAETVQFIHESVNDFLLRNQRLQRLDAALASNPVGASHDCLKACCMSYITMDALPLPRDRAQAKSFRSTHPFLEYASTYVFDHVEAAEAGHIGQVEFLRCLREEDSVFQRVRLFHNSFEQNPGSRCVGGVDLLYMTAVHGYGSLVKSLLGDGADIDAQGGLYGMALQAAAGEGNKEIVAMLLDKGADVNAPGGPYGTALQAAAGEGNEEIVAVLLDKGADVNAQGGLYGTAIQAAAGKGNKEIMMILLDKGADINTQGGLFSTTLQAAAGKGNEEIVAILLDKGADVNAQGGPFGTALQVAADQGNKEIVAILLDKGADVNAQGGLFGTALQVAAGRGNKEIVAMLLDKGADVNAQGGLYGTALQAATYKENEEIVAMLLDKGADVNAQGGPHGTALQAAAGEGNKEMIVAMLLDKGADVNAQGGLSGTALQVAAGEGNKEIVAMLLDKGADVNAQGGLSGTALQVAAGRGNKEIVAMLLDKGADVNAQVGLFSTALQVATGQGNKEIVAMLLDKGADVNAQGGLFGTALQVAAGRGNKEIVAMLLDKGADVNAQGGLYGTALQAAIFEKNEEIMAVLLEKGADITALGGSVLQVATFQGREETVASLFDKTASGTTLQAAVILIIMLLFLWFNW</sequence>
<keyword evidence="6" id="KW-0812">Transmembrane</keyword>
<evidence type="ECO:0000256" key="5">
    <source>
        <dbReference type="SAM" id="MobiDB-lite"/>
    </source>
</evidence>
<keyword evidence="9" id="KW-1185">Reference proteome</keyword>
<feature type="repeat" description="ANK" evidence="4">
    <location>
        <begin position="567"/>
        <end position="599"/>
    </location>
</feature>
<organism evidence="8 9">
    <name type="scientific">Lasiosphaeria hispida</name>
    <dbReference type="NCBI Taxonomy" id="260671"/>
    <lineage>
        <taxon>Eukaryota</taxon>
        <taxon>Fungi</taxon>
        <taxon>Dikarya</taxon>
        <taxon>Ascomycota</taxon>
        <taxon>Pezizomycotina</taxon>
        <taxon>Sordariomycetes</taxon>
        <taxon>Sordariomycetidae</taxon>
        <taxon>Sordariales</taxon>
        <taxon>Lasiosphaeriaceae</taxon>
        <taxon>Lasiosphaeria</taxon>
    </lineage>
</organism>
<feature type="region of interest" description="Disordered" evidence="5">
    <location>
        <begin position="16"/>
        <end position="36"/>
    </location>
</feature>
<feature type="repeat" description="ANK" evidence="4">
    <location>
        <begin position="604"/>
        <end position="632"/>
    </location>
</feature>
<dbReference type="InterPro" id="IPR027417">
    <property type="entry name" value="P-loop_NTPase"/>
</dbReference>
<dbReference type="PANTHER" id="PTHR24161">
    <property type="entry name" value="ANK_REP_REGION DOMAIN-CONTAINING PROTEIN-RELATED"/>
    <property type="match status" value="1"/>
</dbReference>
<dbReference type="SUPFAM" id="SSF48403">
    <property type="entry name" value="Ankyrin repeat"/>
    <property type="match status" value="2"/>
</dbReference>
<dbReference type="EMBL" id="JAUIQD010000006">
    <property type="protein sequence ID" value="KAK3346555.1"/>
    <property type="molecule type" value="Genomic_DNA"/>
</dbReference>
<dbReference type="Gene3D" id="1.25.40.20">
    <property type="entry name" value="Ankyrin repeat-containing domain"/>
    <property type="match status" value="4"/>
</dbReference>
<feature type="repeat" description="ANK" evidence="4">
    <location>
        <begin position="669"/>
        <end position="698"/>
    </location>
</feature>
<feature type="repeat" description="ANK" evidence="4">
    <location>
        <begin position="801"/>
        <end position="830"/>
    </location>
</feature>
<feature type="domain" description="Nephrocystin 3-like N-terminal" evidence="7">
    <location>
        <begin position="99"/>
        <end position="274"/>
    </location>
</feature>
<dbReference type="EC" id="2.3.1.225" evidence="1"/>
<accession>A0AAJ0HC10</accession>
<dbReference type="Pfam" id="PF13637">
    <property type="entry name" value="Ank_4"/>
    <property type="match status" value="2"/>
</dbReference>
<dbReference type="GO" id="GO:0019706">
    <property type="term" value="F:protein-cysteine S-palmitoyltransferase activity"/>
    <property type="evidence" value="ECO:0007669"/>
    <property type="project" value="UniProtKB-EC"/>
</dbReference>
<dbReference type="Pfam" id="PF24883">
    <property type="entry name" value="NPHP3_N"/>
    <property type="match status" value="1"/>
</dbReference>
<keyword evidence="6" id="KW-0472">Membrane</keyword>
<proteinExistence type="predicted"/>
<evidence type="ECO:0000256" key="1">
    <source>
        <dbReference type="ARBA" id="ARBA00012210"/>
    </source>
</evidence>
<dbReference type="AlphaFoldDB" id="A0AAJ0HC10"/>
<name>A0AAJ0HC10_9PEZI</name>
<dbReference type="InterPro" id="IPR036770">
    <property type="entry name" value="Ankyrin_rpt-contain_sf"/>
</dbReference>
<reference evidence="8" key="2">
    <citation type="submission" date="2023-06" db="EMBL/GenBank/DDBJ databases">
        <authorList>
            <consortium name="Lawrence Berkeley National Laboratory"/>
            <person name="Haridas S."/>
            <person name="Hensen N."/>
            <person name="Bonometti L."/>
            <person name="Westerberg I."/>
            <person name="Brannstrom I.O."/>
            <person name="Guillou S."/>
            <person name="Cros-Aarteil S."/>
            <person name="Calhoun S."/>
            <person name="Kuo A."/>
            <person name="Mondo S."/>
            <person name="Pangilinan J."/>
            <person name="Riley R."/>
            <person name="Labutti K."/>
            <person name="Andreopoulos B."/>
            <person name="Lipzen A."/>
            <person name="Chen C."/>
            <person name="Yanf M."/>
            <person name="Daum C."/>
            <person name="Ng V."/>
            <person name="Clum A."/>
            <person name="Steindorff A."/>
            <person name="Ohm R."/>
            <person name="Martin F."/>
            <person name="Silar P."/>
            <person name="Natvig D."/>
            <person name="Lalanne C."/>
            <person name="Gautier V."/>
            <person name="Ament-Velasquez S.L."/>
            <person name="Kruys A."/>
            <person name="Hutchinson M.I."/>
            <person name="Powell A.J."/>
            <person name="Barry K."/>
            <person name="Miller A.N."/>
            <person name="Grigoriev I.V."/>
            <person name="Debuchy R."/>
            <person name="Gladieux P."/>
            <person name="Thoren M.H."/>
            <person name="Johannesson H."/>
        </authorList>
    </citation>
    <scope>NUCLEOTIDE SEQUENCE</scope>
    <source>
        <strain evidence="8">CBS 955.72</strain>
    </source>
</reference>
<feature type="transmembrane region" description="Helical" evidence="6">
    <location>
        <begin position="1055"/>
        <end position="1072"/>
    </location>
</feature>
<feature type="repeat" description="ANK" evidence="4">
    <location>
        <begin position="831"/>
        <end position="864"/>
    </location>
</feature>
<reference evidence="8" key="1">
    <citation type="journal article" date="2023" name="Mol. Phylogenet. Evol.">
        <title>Genome-scale phylogeny and comparative genomics of the fungal order Sordariales.</title>
        <authorList>
            <person name="Hensen N."/>
            <person name="Bonometti L."/>
            <person name="Westerberg I."/>
            <person name="Brannstrom I.O."/>
            <person name="Guillou S."/>
            <person name="Cros-Aarteil S."/>
            <person name="Calhoun S."/>
            <person name="Haridas S."/>
            <person name="Kuo A."/>
            <person name="Mondo S."/>
            <person name="Pangilinan J."/>
            <person name="Riley R."/>
            <person name="LaButti K."/>
            <person name="Andreopoulos B."/>
            <person name="Lipzen A."/>
            <person name="Chen C."/>
            <person name="Yan M."/>
            <person name="Daum C."/>
            <person name="Ng V."/>
            <person name="Clum A."/>
            <person name="Steindorff A."/>
            <person name="Ohm R.A."/>
            <person name="Martin F."/>
            <person name="Silar P."/>
            <person name="Natvig D.O."/>
            <person name="Lalanne C."/>
            <person name="Gautier V."/>
            <person name="Ament-Velasquez S.L."/>
            <person name="Kruys A."/>
            <person name="Hutchinson M.I."/>
            <person name="Powell A.J."/>
            <person name="Barry K."/>
            <person name="Miller A.N."/>
            <person name="Grigoriev I.V."/>
            <person name="Debuchy R."/>
            <person name="Gladieux P."/>
            <person name="Hiltunen Thoren M."/>
            <person name="Johannesson H."/>
        </authorList>
    </citation>
    <scope>NUCLEOTIDE SEQUENCE</scope>
    <source>
        <strain evidence="8">CBS 955.72</strain>
    </source>
</reference>
<dbReference type="PRINTS" id="PR01415">
    <property type="entry name" value="ANKYRIN"/>
</dbReference>
<comment type="caution">
    <text evidence="8">The sequence shown here is derived from an EMBL/GenBank/DDBJ whole genome shotgun (WGS) entry which is preliminary data.</text>
</comment>
<evidence type="ECO:0000313" key="9">
    <source>
        <dbReference type="Proteomes" id="UP001275084"/>
    </source>
</evidence>
<dbReference type="SUPFAM" id="SSF52540">
    <property type="entry name" value="P-loop containing nucleoside triphosphate hydrolases"/>
    <property type="match status" value="1"/>
</dbReference>
<evidence type="ECO:0000256" key="4">
    <source>
        <dbReference type="PROSITE-ProRule" id="PRU00023"/>
    </source>
</evidence>
<evidence type="ECO:0000256" key="3">
    <source>
        <dbReference type="ARBA" id="ARBA00023043"/>
    </source>
</evidence>
<evidence type="ECO:0000313" key="8">
    <source>
        <dbReference type="EMBL" id="KAK3346555.1"/>
    </source>
</evidence>
<dbReference type="SMART" id="SM00248">
    <property type="entry name" value="ANK"/>
    <property type="match status" value="14"/>
</dbReference>
<feature type="repeat" description="ANK" evidence="4">
    <location>
        <begin position="699"/>
        <end position="731"/>
    </location>
</feature>
<dbReference type="InterPro" id="IPR002110">
    <property type="entry name" value="Ankyrin_rpt"/>
</dbReference>
<dbReference type="Gene3D" id="3.40.50.300">
    <property type="entry name" value="P-loop containing nucleotide triphosphate hydrolases"/>
    <property type="match status" value="1"/>
</dbReference>
<feature type="repeat" description="ANK" evidence="4">
    <location>
        <begin position="967"/>
        <end position="996"/>
    </location>
</feature>
<evidence type="ECO:0000259" key="7">
    <source>
        <dbReference type="Pfam" id="PF24883"/>
    </source>
</evidence>
<feature type="repeat" description="ANK" evidence="4">
    <location>
        <begin position="898"/>
        <end position="930"/>
    </location>
</feature>
<feature type="repeat" description="ANK" evidence="4">
    <location>
        <begin position="636"/>
        <end position="665"/>
    </location>
</feature>
<evidence type="ECO:0000256" key="2">
    <source>
        <dbReference type="ARBA" id="ARBA00022737"/>
    </source>
</evidence>
<keyword evidence="3 4" id="KW-0040">ANK repeat</keyword>
<keyword evidence="6" id="KW-1133">Transmembrane helix</keyword>
<feature type="repeat" description="ANK" evidence="4">
    <location>
        <begin position="865"/>
        <end position="897"/>
    </location>
</feature>
<dbReference type="InterPro" id="IPR056884">
    <property type="entry name" value="NPHP3-like_N"/>
</dbReference>
<dbReference type="PANTHER" id="PTHR24161:SF85">
    <property type="entry name" value="PALMITOYLTRANSFERASE HIP14"/>
    <property type="match status" value="1"/>
</dbReference>
<dbReference type="Pfam" id="PF12796">
    <property type="entry name" value="Ank_2"/>
    <property type="match status" value="4"/>
</dbReference>
<evidence type="ECO:0000256" key="6">
    <source>
        <dbReference type="SAM" id="Phobius"/>
    </source>
</evidence>
<dbReference type="Proteomes" id="UP001275084">
    <property type="component" value="Unassembled WGS sequence"/>
</dbReference>
<feature type="repeat" description="ANK" evidence="4">
    <location>
        <begin position="735"/>
        <end position="764"/>
    </location>
</feature>
<feature type="repeat" description="ANK" evidence="4">
    <location>
        <begin position="768"/>
        <end position="797"/>
    </location>
</feature>
<dbReference type="PROSITE" id="PS50088">
    <property type="entry name" value="ANK_REPEAT"/>
    <property type="match status" value="13"/>
</dbReference>
<feature type="repeat" description="ANK" evidence="4">
    <location>
        <begin position="931"/>
        <end position="963"/>
    </location>
</feature>
<dbReference type="PROSITE" id="PS50297">
    <property type="entry name" value="ANK_REP_REGION"/>
    <property type="match status" value="12"/>
</dbReference>